<reference evidence="3 4" key="2">
    <citation type="journal article" date="2012" name="Nature">
        <title>Insights into hominid evolution from the gorilla genome sequence.</title>
        <authorList>
            <person name="Scally A."/>
            <person name="Dutheil J.Y."/>
            <person name="Hillier L.W."/>
            <person name="Jordan G.E."/>
            <person name="Goodhead I."/>
            <person name="Herrero J."/>
            <person name="Hobolth A."/>
            <person name="Lappalainen T."/>
            <person name="Mailund T."/>
            <person name="Marques-Bonet T."/>
            <person name="McCarthy S."/>
            <person name="Montgomery S.H."/>
            <person name="Schwalie P.C."/>
            <person name="Tang Y.A."/>
            <person name="Ward M.C."/>
            <person name="Xue Y."/>
            <person name="Yngvadottir B."/>
            <person name="Alkan C."/>
            <person name="Andersen L.N."/>
            <person name="Ayub Q."/>
            <person name="Ball E.V."/>
            <person name="Beal K."/>
            <person name="Bradley B.J."/>
            <person name="Chen Y."/>
            <person name="Clee C.M."/>
            <person name="Fitzgerald S."/>
            <person name="Graves T.A."/>
            <person name="Gu Y."/>
            <person name="Heath P."/>
            <person name="Heger A."/>
            <person name="Karakoc E."/>
            <person name="Kolb-Kokocinski A."/>
            <person name="Laird G.K."/>
            <person name="Lunter G."/>
            <person name="Meader S."/>
            <person name="Mort M."/>
            <person name="Mullikin J.C."/>
            <person name="Munch K."/>
            <person name="O'Connor T.D."/>
            <person name="Phillips A.D."/>
            <person name="Prado-Martinez J."/>
            <person name="Rogers A.S."/>
            <person name="Sajjadian S."/>
            <person name="Schmidt D."/>
            <person name="Shaw K."/>
            <person name="Simpson J.T."/>
            <person name="Stenson P.D."/>
            <person name="Turner D.J."/>
            <person name="Vigilant L."/>
            <person name="Vilella A.J."/>
            <person name="Whitener W."/>
            <person name="Zhu B."/>
            <person name="Cooper D.N."/>
            <person name="de Jong P."/>
            <person name="Dermitzakis E.T."/>
            <person name="Eichler E.E."/>
            <person name="Flicek P."/>
            <person name="Goldman N."/>
            <person name="Mundy N.I."/>
            <person name="Ning Z."/>
            <person name="Odom D.T."/>
            <person name="Ponting C.P."/>
            <person name="Quail M.A."/>
            <person name="Ryder O.A."/>
            <person name="Searle S.M."/>
            <person name="Warren W.C."/>
            <person name="Wilson R.K."/>
            <person name="Schierup M.H."/>
            <person name="Rogers J."/>
            <person name="Tyler-Smith C."/>
            <person name="Durbin R."/>
        </authorList>
    </citation>
    <scope>NUCLEOTIDE SEQUENCE [LARGE SCALE GENOMIC DNA]</scope>
</reference>
<protein>
    <submittedName>
        <fullName evidence="3">Uridine monophosphate synthetase</fullName>
    </submittedName>
</protein>
<evidence type="ECO:0000256" key="2">
    <source>
        <dbReference type="ARBA" id="ARBA00022975"/>
    </source>
</evidence>
<gene>
    <name evidence="3" type="primary">UMPS</name>
</gene>
<name>A0A2I2YZI3_GORGO</name>
<dbReference type="Gene3D" id="3.40.50.2020">
    <property type="match status" value="1"/>
</dbReference>
<dbReference type="AlphaFoldDB" id="A0A2I2YZI3"/>
<dbReference type="SUPFAM" id="SSF53271">
    <property type="entry name" value="PRTase-like"/>
    <property type="match status" value="1"/>
</dbReference>
<reference evidence="3" key="3">
    <citation type="submission" date="2025-08" db="UniProtKB">
        <authorList>
            <consortium name="Ensembl"/>
        </authorList>
    </citation>
    <scope>IDENTIFICATION</scope>
</reference>
<dbReference type="GO" id="GO:0006221">
    <property type="term" value="P:pyrimidine nucleotide biosynthetic process"/>
    <property type="evidence" value="ECO:0007669"/>
    <property type="project" value="UniProtKB-KW"/>
</dbReference>
<evidence type="ECO:0000313" key="4">
    <source>
        <dbReference type="Proteomes" id="UP000001519"/>
    </source>
</evidence>
<dbReference type="Ensembl" id="ENSGGOT00000055064.1">
    <property type="protein sequence ID" value="ENSGGOP00000040396.1"/>
    <property type="gene ID" value="ENSGGOG00000014137.3"/>
</dbReference>
<dbReference type="PANTHER" id="PTHR19278:SF9">
    <property type="entry name" value="URIDINE 5'-MONOPHOSPHATE SYNTHASE"/>
    <property type="match status" value="1"/>
</dbReference>
<dbReference type="EMBL" id="CABD030023810">
    <property type="status" value="NOT_ANNOTATED_CDS"/>
    <property type="molecule type" value="Genomic_DNA"/>
</dbReference>
<comment type="pathway">
    <text evidence="1">Pyrimidine metabolism; UMP biosynthesis via de novo pathway.</text>
</comment>
<dbReference type="InterPro" id="IPR029057">
    <property type="entry name" value="PRTase-like"/>
</dbReference>
<dbReference type="PANTHER" id="PTHR19278">
    <property type="entry name" value="OROTATE PHOSPHORIBOSYLTRANSFERASE"/>
    <property type="match status" value="1"/>
</dbReference>
<dbReference type="Proteomes" id="UP000001519">
    <property type="component" value="Chromosome 3"/>
</dbReference>
<keyword evidence="2" id="KW-0665">Pyrimidine biosynthesis</keyword>
<reference evidence="3" key="4">
    <citation type="submission" date="2025-09" db="UniProtKB">
        <authorList>
            <consortium name="Ensembl"/>
        </authorList>
    </citation>
    <scope>IDENTIFICATION</scope>
</reference>
<proteinExistence type="predicted"/>
<accession>A0A2I2YZI3</accession>
<sequence length="66" mass="7058">MAAARAALGPLVTGLYDVQAFKFGDFVLKSGLSSPIYIDLRGIVSRPRLLSQMGSLLRHPGWSAAL</sequence>
<dbReference type="GeneTree" id="ENSGT00390000001856"/>
<keyword evidence="4" id="KW-1185">Reference proteome</keyword>
<organism evidence="3 4">
    <name type="scientific">Gorilla gorilla gorilla</name>
    <name type="common">Western lowland gorilla</name>
    <dbReference type="NCBI Taxonomy" id="9595"/>
    <lineage>
        <taxon>Eukaryota</taxon>
        <taxon>Metazoa</taxon>
        <taxon>Chordata</taxon>
        <taxon>Craniata</taxon>
        <taxon>Vertebrata</taxon>
        <taxon>Euteleostomi</taxon>
        <taxon>Mammalia</taxon>
        <taxon>Eutheria</taxon>
        <taxon>Euarchontoglires</taxon>
        <taxon>Primates</taxon>
        <taxon>Haplorrhini</taxon>
        <taxon>Catarrhini</taxon>
        <taxon>Hominidae</taxon>
        <taxon>Gorilla</taxon>
    </lineage>
</organism>
<dbReference type="Bgee" id="ENSGGOG00000014137">
    <property type="expression patterns" value="Expressed in liver and 5 other cell types or tissues"/>
</dbReference>
<reference evidence="4" key="1">
    <citation type="submission" date="2011-05" db="EMBL/GenBank/DDBJ databases">
        <title>Insights into the evolution of the great apes provided by the gorilla genome.</title>
        <authorList>
            <person name="Scally A."/>
        </authorList>
    </citation>
    <scope>NUCLEOTIDE SEQUENCE [LARGE SCALE GENOMIC DNA]</scope>
</reference>
<evidence type="ECO:0000256" key="1">
    <source>
        <dbReference type="ARBA" id="ARBA00004725"/>
    </source>
</evidence>
<evidence type="ECO:0000313" key="3">
    <source>
        <dbReference type="Ensembl" id="ENSGGOP00000040396.1"/>
    </source>
</evidence>